<organism evidence="7 8">
    <name type="scientific">Algoriphagus lacus</name>
    <dbReference type="NCBI Taxonomy" id="2056311"/>
    <lineage>
        <taxon>Bacteria</taxon>
        <taxon>Pseudomonadati</taxon>
        <taxon>Bacteroidota</taxon>
        <taxon>Cytophagia</taxon>
        <taxon>Cytophagales</taxon>
        <taxon>Cyclobacteriaceae</taxon>
        <taxon>Algoriphagus</taxon>
    </lineage>
</organism>
<dbReference type="Proteomes" id="UP000283522">
    <property type="component" value="Unassembled WGS sequence"/>
</dbReference>
<dbReference type="RefSeq" id="WP_119478395.1">
    <property type="nucleotide sequence ID" value="NZ_QXML01000006.1"/>
</dbReference>
<evidence type="ECO:0000256" key="2">
    <source>
        <dbReference type="ARBA" id="ARBA00023136"/>
    </source>
</evidence>
<dbReference type="AlphaFoldDB" id="A0A418PQJ6"/>
<keyword evidence="5" id="KW-0732">Signal</keyword>
<keyword evidence="8" id="KW-1185">Reference proteome</keyword>
<dbReference type="GO" id="GO:0009279">
    <property type="term" value="C:cell outer membrane"/>
    <property type="evidence" value="ECO:0007669"/>
    <property type="project" value="UniProtKB-SubCell"/>
</dbReference>
<name>A0A418PQJ6_9BACT</name>
<reference evidence="7 8" key="1">
    <citation type="submission" date="2018-09" db="EMBL/GenBank/DDBJ databases">
        <authorList>
            <person name="Wang X."/>
            <person name="Du Z."/>
        </authorList>
    </citation>
    <scope>NUCLEOTIDE SEQUENCE [LARGE SCALE GENOMIC DNA]</scope>
    <source>
        <strain evidence="7 8">N3</strain>
    </source>
</reference>
<dbReference type="PANTHER" id="PTHR30329:SF21">
    <property type="entry name" value="LIPOPROTEIN YIAD-RELATED"/>
    <property type="match status" value="1"/>
</dbReference>
<evidence type="ECO:0000313" key="8">
    <source>
        <dbReference type="Proteomes" id="UP000283522"/>
    </source>
</evidence>
<feature type="chain" id="PRO_5019094099" evidence="5">
    <location>
        <begin position="28"/>
        <end position="550"/>
    </location>
</feature>
<evidence type="ECO:0000259" key="6">
    <source>
        <dbReference type="PROSITE" id="PS51123"/>
    </source>
</evidence>
<accession>A0A418PQJ6</accession>
<dbReference type="EMBL" id="QXML01000006">
    <property type="protein sequence ID" value="RIW14597.1"/>
    <property type="molecule type" value="Genomic_DNA"/>
</dbReference>
<dbReference type="InterPro" id="IPR050330">
    <property type="entry name" value="Bact_OuterMem_StrucFunc"/>
</dbReference>
<dbReference type="InterPro" id="IPR036737">
    <property type="entry name" value="OmpA-like_sf"/>
</dbReference>
<dbReference type="Pfam" id="PF00691">
    <property type="entry name" value="OmpA"/>
    <property type="match status" value="1"/>
</dbReference>
<keyword evidence="3" id="KW-0998">Cell outer membrane</keyword>
<comment type="subcellular location">
    <subcellularLocation>
        <location evidence="1">Cell outer membrane</location>
    </subcellularLocation>
</comment>
<dbReference type="CDD" id="cd07185">
    <property type="entry name" value="OmpA_C-like"/>
    <property type="match status" value="1"/>
</dbReference>
<dbReference type="Gene3D" id="3.30.1330.60">
    <property type="entry name" value="OmpA-like domain"/>
    <property type="match status" value="1"/>
</dbReference>
<evidence type="ECO:0000256" key="4">
    <source>
        <dbReference type="PROSITE-ProRule" id="PRU00473"/>
    </source>
</evidence>
<dbReference type="PROSITE" id="PS51123">
    <property type="entry name" value="OMPA_2"/>
    <property type="match status" value="1"/>
</dbReference>
<comment type="caution">
    <text evidence="7">The sequence shown here is derived from an EMBL/GenBank/DDBJ whole genome shotgun (WGS) entry which is preliminary data.</text>
</comment>
<gene>
    <name evidence="7" type="ORF">D0X99_13700</name>
</gene>
<proteinExistence type="predicted"/>
<dbReference type="PRINTS" id="PR01021">
    <property type="entry name" value="OMPADOMAIN"/>
</dbReference>
<keyword evidence="2 4" id="KW-0472">Membrane</keyword>
<evidence type="ECO:0000313" key="7">
    <source>
        <dbReference type="EMBL" id="RIW14597.1"/>
    </source>
</evidence>
<sequence>MKKNKRLVFKASGLALLAFSFFSEIEAQQLRSLSGANSPNDDTNPVWIGNNTLLFTRAFHPSNLGGASDSGDIWMTRKGANGDWEEATHRPDLSSRGYDLALGLEDVLTLLILRIEAGKSSVHQFSKFGQDWNYLRSVNFPGLDSFDGPVSGRVATGGKVIFIAGKRTGGFGNEDIYFSEKTGMSDWSELRNLGPTINGFGQEMGPFFDPATNQLYYSSNSHQGASGKDILISKRMGETWDSWSKPEKWDQISSRGSEASITFISKDEVVWTSTQNSDGFADLMTFSTPVPLVIPTEFVAPVLPQPKTEEPKSLAKTTQVEEVKQETVIVKLTDSTDVNLSKPPVAPLEKPTVNVELPISWLVVDSKSKTELPFTIAFLKGVEEIDFQEVLLQSKLIEEGISSVKISSPGYFPKQVPIESLDPKTKTEVQLTKAQPGSTVLLENVNFKRGTAELEGESTEASLSDLAAFLIENPQIKIRINGHTDNVGDPGLNKKLSLDRAGSVRDFLISKGVNFENLRISGWGGTRPIASNATEEGRAKNRRVELAVEN</sequence>
<dbReference type="SUPFAM" id="SSF103088">
    <property type="entry name" value="OmpA-like"/>
    <property type="match status" value="1"/>
</dbReference>
<protein>
    <submittedName>
        <fullName evidence="7">OmpA family protein</fullName>
    </submittedName>
</protein>
<evidence type="ECO:0000256" key="5">
    <source>
        <dbReference type="SAM" id="SignalP"/>
    </source>
</evidence>
<dbReference type="PANTHER" id="PTHR30329">
    <property type="entry name" value="STATOR ELEMENT OF FLAGELLAR MOTOR COMPLEX"/>
    <property type="match status" value="1"/>
</dbReference>
<feature type="domain" description="OmpA-like" evidence="6">
    <location>
        <begin position="434"/>
        <end position="550"/>
    </location>
</feature>
<dbReference type="OrthoDB" id="9809364at2"/>
<dbReference type="InterPro" id="IPR006665">
    <property type="entry name" value="OmpA-like"/>
</dbReference>
<dbReference type="InterPro" id="IPR006664">
    <property type="entry name" value="OMP_bac"/>
</dbReference>
<feature type="signal peptide" evidence="5">
    <location>
        <begin position="1"/>
        <end position="27"/>
    </location>
</feature>
<evidence type="ECO:0000256" key="3">
    <source>
        <dbReference type="ARBA" id="ARBA00023237"/>
    </source>
</evidence>
<evidence type="ECO:0000256" key="1">
    <source>
        <dbReference type="ARBA" id="ARBA00004442"/>
    </source>
</evidence>